<dbReference type="PANTHER" id="PTHR45717:SF5">
    <property type="entry name" value="PENTACOTRIPEPTIDE-REPEAT REGION OF PRORP DOMAIN-CONTAINING PROTEIN"/>
    <property type="match status" value="1"/>
</dbReference>
<comment type="similarity">
    <text evidence="1">Belongs to the PPR family. P subfamily.</text>
</comment>
<sequence length="184" mass="21072">MERSNNKMNNADRAIWIGLLAKTEGVASAENYFNSLQDSAKTKKTYGALLNCYCQENMLAKATELFEKMRELNLASDALNYNNIMSLHLRVGQPEKVHLMAKEMEENIPADRYTYNHLMNSYASLKDFDAVEKVMEKMETNRVKHDWFSHGNMATIYVNAGLVDKANASLEKIEKMKNVHDHDS</sequence>
<dbReference type="PROSITE" id="PS51375">
    <property type="entry name" value="PPR"/>
    <property type="match status" value="2"/>
</dbReference>
<keyword evidence="2" id="KW-0677">Repeat</keyword>
<evidence type="ECO:0000256" key="3">
    <source>
        <dbReference type="PROSITE-ProRule" id="PRU00708"/>
    </source>
</evidence>
<dbReference type="Pfam" id="PF13812">
    <property type="entry name" value="PPR_3"/>
    <property type="match status" value="1"/>
</dbReference>
<dbReference type="NCBIfam" id="TIGR00756">
    <property type="entry name" value="PPR"/>
    <property type="match status" value="2"/>
</dbReference>
<gene>
    <name evidence="4" type="ORF">L1049_019609</name>
</gene>
<dbReference type="GO" id="GO:0005739">
    <property type="term" value="C:mitochondrion"/>
    <property type="evidence" value="ECO:0007669"/>
    <property type="project" value="TreeGrafter"/>
</dbReference>
<organism evidence="4 5">
    <name type="scientific">Liquidambar formosana</name>
    <name type="common">Formosan gum</name>
    <dbReference type="NCBI Taxonomy" id="63359"/>
    <lineage>
        <taxon>Eukaryota</taxon>
        <taxon>Viridiplantae</taxon>
        <taxon>Streptophyta</taxon>
        <taxon>Embryophyta</taxon>
        <taxon>Tracheophyta</taxon>
        <taxon>Spermatophyta</taxon>
        <taxon>Magnoliopsida</taxon>
        <taxon>eudicotyledons</taxon>
        <taxon>Gunneridae</taxon>
        <taxon>Pentapetalae</taxon>
        <taxon>Saxifragales</taxon>
        <taxon>Altingiaceae</taxon>
        <taxon>Liquidambar</taxon>
    </lineage>
</organism>
<comment type="caution">
    <text evidence="4">The sequence shown here is derived from an EMBL/GenBank/DDBJ whole genome shotgun (WGS) entry which is preliminary data.</text>
</comment>
<dbReference type="GO" id="GO:0003729">
    <property type="term" value="F:mRNA binding"/>
    <property type="evidence" value="ECO:0007669"/>
    <property type="project" value="UniProtKB-ARBA"/>
</dbReference>
<dbReference type="SUPFAM" id="SSF48452">
    <property type="entry name" value="TPR-like"/>
    <property type="match status" value="1"/>
</dbReference>
<accession>A0AAP0S652</accession>
<dbReference type="EMBL" id="JBBPBK010000001">
    <property type="protein sequence ID" value="KAK9291660.1"/>
    <property type="molecule type" value="Genomic_DNA"/>
</dbReference>
<evidence type="ECO:0000313" key="4">
    <source>
        <dbReference type="EMBL" id="KAK9291660.1"/>
    </source>
</evidence>
<evidence type="ECO:0000256" key="2">
    <source>
        <dbReference type="ARBA" id="ARBA00022737"/>
    </source>
</evidence>
<reference evidence="4 5" key="1">
    <citation type="journal article" date="2024" name="Plant J.">
        <title>Genome sequences and population genomics reveal climatic adaptation and genomic divergence between two closely related sweetgum species.</title>
        <authorList>
            <person name="Xu W.Q."/>
            <person name="Ren C.Q."/>
            <person name="Zhang X.Y."/>
            <person name="Comes H.P."/>
            <person name="Liu X.H."/>
            <person name="Li Y.G."/>
            <person name="Kettle C.J."/>
            <person name="Jalonen R."/>
            <person name="Gaisberger H."/>
            <person name="Ma Y.Z."/>
            <person name="Qiu Y.X."/>
        </authorList>
    </citation>
    <scope>NUCLEOTIDE SEQUENCE [LARGE SCALE GENOMIC DNA]</scope>
    <source>
        <strain evidence="4">Hangzhou</strain>
    </source>
</reference>
<dbReference type="Proteomes" id="UP001415857">
    <property type="component" value="Unassembled WGS sequence"/>
</dbReference>
<dbReference type="InterPro" id="IPR011990">
    <property type="entry name" value="TPR-like_helical_dom_sf"/>
</dbReference>
<feature type="repeat" description="PPR" evidence="3">
    <location>
        <begin position="42"/>
        <end position="76"/>
    </location>
</feature>
<dbReference type="Pfam" id="PF01535">
    <property type="entry name" value="PPR"/>
    <property type="match status" value="1"/>
</dbReference>
<dbReference type="AlphaFoldDB" id="A0AAP0S652"/>
<keyword evidence="5" id="KW-1185">Reference proteome</keyword>
<evidence type="ECO:0008006" key="6">
    <source>
        <dbReference type="Google" id="ProtNLM"/>
    </source>
</evidence>
<proteinExistence type="inferred from homology"/>
<dbReference type="PANTHER" id="PTHR45717">
    <property type="entry name" value="OS12G0527900 PROTEIN"/>
    <property type="match status" value="1"/>
</dbReference>
<name>A0AAP0S652_LIQFO</name>
<protein>
    <recommendedName>
        <fullName evidence="6">Pentatricopeptide repeat-containing protein</fullName>
    </recommendedName>
</protein>
<evidence type="ECO:0000256" key="1">
    <source>
        <dbReference type="ARBA" id="ARBA00007626"/>
    </source>
</evidence>
<dbReference type="Gene3D" id="1.25.40.10">
    <property type="entry name" value="Tetratricopeptide repeat domain"/>
    <property type="match status" value="2"/>
</dbReference>
<dbReference type="InterPro" id="IPR002885">
    <property type="entry name" value="PPR_rpt"/>
</dbReference>
<feature type="repeat" description="PPR" evidence="3">
    <location>
        <begin position="111"/>
        <end position="145"/>
    </location>
</feature>
<evidence type="ECO:0000313" key="5">
    <source>
        <dbReference type="Proteomes" id="UP001415857"/>
    </source>
</evidence>